<evidence type="ECO:0000256" key="2">
    <source>
        <dbReference type="ARBA" id="ARBA00022737"/>
    </source>
</evidence>
<reference evidence="10" key="1">
    <citation type="submission" date="2021-02" db="EMBL/GenBank/DDBJ databases">
        <authorList>
            <person name="Nowell W R."/>
        </authorList>
    </citation>
    <scope>NUCLEOTIDE SEQUENCE</scope>
</reference>
<dbReference type="EMBL" id="CAJOBS010001475">
    <property type="protein sequence ID" value="CAF4734083.1"/>
    <property type="molecule type" value="Genomic_DNA"/>
</dbReference>
<dbReference type="Proteomes" id="UP000663838">
    <property type="component" value="Unassembled WGS sequence"/>
</dbReference>
<dbReference type="PANTHER" id="PTHR13871:SF96">
    <property type="entry name" value="THIOREDOXIN DOMAIN-CONTAINING PROTEIN"/>
    <property type="match status" value="1"/>
</dbReference>
<evidence type="ECO:0000256" key="3">
    <source>
        <dbReference type="ARBA" id="ARBA00023002"/>
    </source>
</evidence>
<evidence type="ECO:0000259" key="8">
    <source>
        <dbReference type="PROSITE" id="PS51352"/>
    </source>
</evidence>
<evidence type="ECO:0000256" key="5">
    <source>
        <dbReference type="ARBA" id="ARBA00025782"/>
    </source>
</evidence>
<dbReference type="EC" id="1.8.1.8" evidence="1"/>
<comment type="catalytic activity">
    <reaction evidence="7">
        <text>[protein]-dithiol + NADP(+) = [protein]-disulfide + NADPH + H(+)</text>
        <dbReference type="Rhea" id="RHEA:18753"/>
        <dbReference type="Rhea" id="RHEA-COMP:10593"/>
        <dbReference type="Rhea" id="RHEA-COMP:10594"/>
        <dbReference type="ChEBI" id="CHEBI:15378"/>
        <dbReference type="ChEBI" id="CHEBI:29950"/>
        <dbReference type="ChEBI" id="CHEBI:50058"/>
        <dbReference type="ChEBI" id="CHEBI:57783"/>
        <dbReference type="ChEBI" id="CHEBI:58349"/>
        <dbReference type="EC" id="1.8.1.8"/>
    </reaction>
</comment>
<protein>
    <recommendedName>
        <fullName evidence="1">protein-disulfide reductase</fullName>
        <ecNumber evidence="1">1.8.1.8</ecNumber>
    </recommendedName>
</protein>
<comment type="similarity">
    <text evidence="5">Belongs to the nucleoredoxin family.</text>
</comment>
<keyword evidence="3" id="KW-0560">Oxidoreductase</keyword>
<comment type="caution">
    <text evidence="10">The sequence shown here is derived from an EMBL/GenBank/DDBJ whole genome shotgun (WGS) entry which is preliminary data.</text>
</comment>
<organism evidence="10 11">
    <name type="scientific">Rotaria socialis</name>
    <dbReference type="NCBI Taxonomy" id="392032"/>
    <lineage>
        <taxon>Eukaryota</taxon>
        <taxon>Metazoa</taxon>
        <taxon>Spiralia</taxon>
        <taxon>Gnathifera</taxon>
        <taxon>Rotifera</taxon>
        <taxon>Eurotatoria</taxon>
        <taxon>Bdelloidea</taxon>
        <taxon>Philodinida</taxon>
        <taxon>Philodinidae</taxon>
        <taxon>Rotaria</taxon>
    </lineage>
</organism>
<keyword evidence="4" id="KW-0520">NAD</keyword>
<name>A0A821N7R7_9BILA</name>
<keyword evidence="2" id="KW-0677">Repeat</keyword>
<gene>
    <name evidence="10" type="ORF">QYT958_LOCUS22715</name>
    <name evidence="9" type="ORF">TOA249_LOCUS19113</name>
</gene>
<dbReference type="Pfam" id="PF13905">
    <property type="entry name" value="Thioredoxin_8"/>
    <property type="match status" value="1"/>
</dbReference>
<dbReference type="PANTHER" id="PTHR13871">
    <property type="entry name" value="THIOREDOXIN"/>
    <property type="match status" value="1"/>
</dbReference>
<evidence type="ECO:0000313" key="9">
    <source>
        <dbReference type="EMBL" id="CAF4734083.1"/>
    </source>
</evidence>
<dbReference type="InterPro" id="IPR012336">
    <property type="entry name" value="Thioredoxin-like_fold"/>
</dbReference>
<dbReference type="Gene3D" id="3.40.30.10">
    <property type="entry name" value="Glutaredoxin"/>
    <property type="match status" value="1"/>
</dbReference>
<dbReference type="Proteomes" id="UP000663848">
    <property type="component" value="Unassembled WGS sequence"/>
</dbReference>
<sequence length="272" mass="31099">MLFFIEQTRADEIKSNYDVRTIPELVILSPTGEVLYSNCINEVSGEGAEFFRQWYCVKEKPTKTIVKVETTTTKAVTTTVFIELLGEQLLQHSVDESSQTTTYMPTSKLEGKTVGLYFSGHWCQPSREFTVKLAEAYKNAYEYVDGKFEIVFVSWDNEENAYENFYNEMPWKALPFTGSSILITGIWFRYVIMKVTPSFLSQKSYDPRTHPPIILMAHGRYELIDHFLFFGIPSLIILSATGEIITSNGVEEVYNNGADFFQQLSQGKCPLL</sequence>
<dbReference type="InterPro" id="IPR013766">
    <property type="entry name" value="Thioredoxin_domain"/>
</dbReference>
<evidence type="ECO:0000256" key="7">
    <source>
        <dbReference type="ARBA" id="ARBA00047804"/>
    </source>
</evidence>
<evidence type="ECO:0000256" key="1">
    <source>
        <dbReference type="ARBA" id="ARBA00012612"/>
    </source>
</evidence>
<dbReference type="GO" id="GO:0047134">
    <property type="term" value="F:protein-disulfide reductase [NAD(P)H] activity"/>
    <property type="evidence" value="ECO:0007669"/>
    <property type="project" value="UniProtKB-EC"/>
</dbReference>
<comment type="catalytic activity">
    <reaction evidence="6">
        <text>[protein]-dithiol + NAD(+) = [protein]-disulfide + NADH + H(+)</text>
        <dbReference type="Rhea" id="RHEA:18749"/>
        <dbReference type="Rhea" id="RHEA-COMP:10593"/>
        <dbReference type="Rhea" id="RHEA-COMP:10594"/>
        <dbReference type="ChEBI" id="CHEBI:15378"/>
        <dbReference type="ChEBI" id="CHEBI:29950"/>
        <dbReference type="ChEBI" id="CHEBI:50058"/>
        <dbReference type="ChEBI" id="CHEBI:57540"/>
        <dbReference type="ChEBI" id="CHEBI:57945"/>
        <dbReference type="EC" id="1.8.1.8"/>
    </reaction>
</comment>
<accession>A0A821N7R7</accession>
<evidence type="ECO:0000256" key="4">
    <source>
        <dbReference type="ARBA" id="ARBA00023027"/>
    </source>
</evidence>
<dbReference type="SUPFAM" id="SSF52833">
    <property type="entry name" value="Thioredoxin-like"/>
    <property type="match status" value="1"/>
</dbReference>
<evidence type="ECO:0000256" key="6">
    <source>
        <dbReference type="ARBA" id="ARBA00047388"/>
    </source>
</evidence>
<dbReference type="EMBL" id="CAJOBR010004421">
    <property type="protein sequence ID" value="CAF4780962.1"/>
    <property type="molecule type" value="Genomic_DNA"/>
</dbReference>
<evidence type="ECO:0000313" key="11">
    <source>
        <dbReference type="Proteomes" id="UP000663848"/>
    </source>
</evidence>
<proteinExistence type="inferred from homology"/>
<dbReference type="InterPro" id="IPR036249">
    <property type="entry name" value="Thioredoxin-like_sf"/>
</dbReference>
<dbReference type="AlphaFoldDB" id="A0A821N7R7"/>
<evidence type="ECO:0000313" key="10">
    <source>
        <dbReference type="EMBL" id="CAF4780962.1"/>
    </source>
</evidence>
<feature type="domain" description="Thioredoxin" evidence="8">
    <location>
        <begin position="69"/>
        <end position="266"/>
    </location>
</feature>
<dbReference type="PROSITE" id="PS51352">
    <property type="entry name" value="THIOREDOXIN_2"/>
    <property type="match status" value="1"/>
</dbReference>
<dbReference type="InterPro" id="IPR052259">
    <property type="entry name" value="Nucleoredoxin-like"/>
</dbReference>